<gene>
    <name evidence="1" type="ordered locus">Cycma_0217</name>
</gene>
<dbReference type="KEGG" id="cmr:Cycma_0217"/>
<evidence type="ECO:0000313" key="2">
    <source>
        <dbReference type="Proteomes" id="UP000001635"/>
    </source>
</evidence>
<dbReference type="Proteomes" id="UP000001635">
    <property type="component" value="Chromosome"/>
</dbReference>
<keyword evidence="2" id="KW-1185">Reference proteome</keyword>
<name>G0J1Z3_CYCMS</name>
<evidence type="ECO:0000313" key="1">
    <source>
        <dbReference type="EMBL" id="AEL23999.1"/>
    </source>
</evidence>
<dbReference type="RefSeq" id="WP_014018298.1">
    <property type="nucleotide sequence ID" value="NC_015914.1"/>
</dbReference>
<dbReference type="AlphaFoldDB" id="G0J1Z3"/>
<organism evidence="1 2">
    <name type="scientific">Cyclobacterium marinum (strain ATCC 25205 / DSM 745 / LMG 13164 / NCIMB 1802)</name>
    <name type="common">Flectobacillus marinus</name>
    <dbReference type="NCBI Taxonomy" id="880070"/>
    <lineage>
        <taxon>Bacteria</taxon>
        <taxon>Pseudomonadati</taxon>
        <taxon>Bacteroidota</taxon>
        <taxon>Cytophagia</taxon>
        <taxon>Cytophagales</taxon>
        <taxon>Cyclobacteriaceae</taxon>
        <taxon>Cyclobacterium</taxon>
    </lineage>
</organism>
<sequence>MEYAKLNNKIRFILKPVKNSAQIASAIMLLKQSENKSIEKENVRTEKLVEEKANPLHLWMGPYFTWPFAGSLKTSLLNKQGGSNNLQPEDMAIGTVFIGEAILIMAHGENENYSLYLSVGAQEVQISIVGTSTGMSAQYRLHFQIHFSHGDADSRNFYFTGFFEDKDPDGKIIQIPITSVMQTIDATSVKEFDIRFKGTSLTTSCKIIALTLFKYTALNPIVPV</sequence>
<dbReference type="STRING" id="880070.Cycma_0217"/>
<proteinExistence type="predicted"/>
<reference evidence="2" key="1">
    <citation type="submission" date="2011-07" db="EMBL/GenBank/DDBJ databases">
        <title>The complete genome of Cyclobacterium marinum DSM 745.</title>
        <authorList>
            <person name="Lucas S."/>
            <person name="Han J."/>
            <person name="Lapidus A."/>
            <person name="Bruce D."/>
            <person name="Goodwin L."/>
            <person name="Pitluck S."/>
            <person name="Peters L."/>
            <person name="Kyrpides N."/>
            <person name="Mavromatis K."/>
            <person name="Ivanova N."/>
            <person name="Ovchinnikova G."/>
            <person name="Chertkov O."/>
            <person name="Detter J.C."/>
            <person name="Tapia R."/>
            <person name="Han C."/>
            <person name="Land M."/>
            <person name="Hauser L."/>
            <person name="Markowitz V."/>
            <person name="Cheng J.-F."/>
            <person name="Hugenholtz P."/>
            <person name="Woyke T."/>
            <person name="Wu D."/>
            <person name="Tindall B."/>
            <person name="Schuetze A."/>
            <person name="Brambilla E."/>
            <person name="Klenk H.-P."/>
            <person name="Eisen J.A."/>
        </authorList>
    </citation>
    <scope>NUCLEOTIDE SEQUENCE [LARGE SCALE GENOMIC DNA]</scope>
    <source>
        <strain evidence="2">ATCC 25205 / DSM 745 / LMG 13164 / NCIMB 1802</strain>
    </source>
</reference>
<dbReference type="EMBL" id="CP002955">
    <property type="protein sequence ID" value="AEL23999.1"/>
    <property type="molecule type" value="Genomic_DNA"/>
</dbReference>
<protein>
    <submittedName>
        <fullName evidence="1">Uncharacterized protein</fullName>
    </submittedName>
</protein>
<accession>G0J1Z3</accession>
<dbReference type="HOGENOM" id="CLU_1233365_0_0_10"/>